<reference evidence="1" key="1">
    <citation type="submission" date="2025-08" db="UniProtKB">
        <authorList>
            <consortium name="Ensembl"/>
        </authorList>
    </citation>
    <scope>IDENTIFICATION</scope>
</reference>
<protein>
    <submittedName>
        <fullName evidence="1">Uncharacterized protein</fullName>
    </submittedName>
</protein>
<evidence type="ECO:0000313" key="2">
    <source>
        <dbReference type="Proteomes" id="UP000261500"/>
    </source>
</evidence>
<sequence length="9" mass="824">MSVGGCACP</sequence>
<evidence type="ECO:0000313" key="1">
    <source>
        <dbReference type="Ensembl" id="ENSPLAP00000024132.1"/>
    </source>
</evidence>
<reference evidence="1" key="2">
    <citation type="submission" date="2025-09" db="UniProtKB">
        <authorList>
            <consortium name="Ensembl"/>
        </authorList>
    </citation>
    <scope>IDENTIFICATION</scope>
</reference>
<proteinExistence type="predicted"/>
<dbReference type="Proteomes" id="UP000261500">
    <property type="component" value="Unplaced"/>
</dbReference>
<keyword evidence="2" id="KW-1185">Reference proteome</keyword>
<accession>A0A3B3VGN0</accession>
<dbReference type="Ensembl" id="ENSPLAT00000004163.1">
    <property type="protein sequence ID" value="ENSPLAP00000024132.1"/>
    <property type="gene ID" value="ENSPLAG00000010066.1"/>
</dbReference>
<name>A0A3B3VGN0_9TELE</name>
<organism evidence="1 2">
    <name type="scientific">Poecilia latipinna</name>
    <name type="common">sailfin molly</name>
    <dbReference type="NCBI Taxonomy" id="48699"/>
    <lineage>
        <taxon>Eukaryota</taxon>
        <taxon>Metazoa</taxon>
        <taxon>Chordata</taxon>
        <taxon>Craniata</taxon>
        <taxon>Vertebrata</taxon>
        <taxon>Euteleostomi</taxon>
        <taxon>Actinopterygii</taxon>
        <taxon>Neopterygii</taxon>
        <taxon>Teleostei</taxon>
        <taxon>Neoteleostei</taxon>
        <taxon>Acanthomorphata</taxon>
        <taxon>Ovalentaria</taxon>
        <taxon>Atherinomorphae</taxon>
        <taxon>Cyprinodontiformes</taxon>
        <taxon>Poeciliidae</taxon>
        <taxon>Poeciliinae</taxon>
        <taxon>Poecilia</taxon>
    </lineage>
</organism>